<comment type="similarity">
    <text evidence="2">Belongs to the REXO4 family.</text>
</comment>
<dbReference type="InterPro" id="IPR012337">
    <property type="entry name" value="RNaseH-like_sf"/>
</dbReference>
<keyword evidence="11" id="KW-1185">Reference proteome</keyword>
<dbReference type="SUPFAM" id="SSF53098">
    <property type="entry name" value="Ribonuclease H-like"/>
    <property type="match status" value="1"/>
</dbReference>
<feature type="domain" description="Exonuclease" evidence="9">
    <location>
        <begin position="193"/>
        <end position="354"/>
    </location>
</feature>
<evidence type="ECO:0000256" key="8">
    <source>
        <dbReference type="SAM" id="MobiDB-lite"/>
    </source>
</evidence>
<evidence type="ECO:0000256" key="5">
    <source>
        <dbReference type="ARBA" id="ARBA00022801"/>
    </source>
</evidence>
<keyword evidence="5" id="KW-0378">Hydrolase</keyword>
<dbReference type="InterPro" id="IPR047021">
    <property type="entry name" value="REXO1/3/4-like"/>
</dbReference>
<dbReference type="InterPro" id="IPR036397">
    <property type="entry name" value="RNaseH_sf"/>
</dbReference>
<dbReference type="SMART" id="SM00479">
    <property type="entry name" value="EXOIII"/>
    <property type="match status" value="1"/>
</dbReference>
<feature type="region of interest" description="Disordered" evidence="8">
    <location>
        <begin position="358"/>
        <end position="394"/>
    </location>
</feature>
<dbReference type="PANTHER" id="PTHR12801:SF158">
    <property type="entry name" value="RNA EXONUCLEASE 4"/>
    <property type="match status" value="1"/>
</dbReference>
<dbReference type="PANTHER" id="PTHR12801">
    <property type="entry name" value="RNA EXONUCLEASE REXO1 / RECO3 FAMILY MEMBER-RELATED"/>
    <property type="match status" value="1"/>
</dbReference>
<accession>A0ABR2WAF0</accession>
<feature type="compositionally biased region" description="Basic and acidic residues" evidence="8">
    <location>
        <begin position="1"/>
        <end position="12"/>
    </location>
</feature>
<organism evidence="10 11">
    <name type="scientific">Basidiobolus ranarum</name>
    <dbReference type="NCBI Taxonomy" id="34480"/>
    <lineage>
        <taxon>Eukaryota</taxon>
        <taxon>Fungi</taxon>
        <taxon>Fungi incertae sedis</taxon>
        <taxon>Zoopagomycota</taxon>
        <taxon>Entomophthoromycotina</taxon>
        <taxon>Basidiobolomycetes</taxon>
        <taxon>Basidiobolales</taxon>
        <taxon>Basidiobolaceae</taxon>
        <taxon>Basidiobolus</taxon>
    </lineage>
</organism>
<protein>
    <recommendedName>
        <fullName evidence="3">RNA exonuclease 4</fullName>
    </recommendedName>
</protein>
<feature type="compositionally biased region" description="Basic and acidic residues" evidence="8">
    <location>
        <begin position="20"/>
        <end position="31"/>
    </location>
</feature>
<dbReference type="GO" id="GO:0004527">
    <property type="term" value="F:exonuclease activity"/>
    <property type="evidence" value="ECO:0007669"/>
    <property type="project" value="UniProtKB-KW"/>
</dbReference>
<evidence type="ECO:0000256" key="4">
    <source>
        <dbReference type="ARBA" id="ARBA00022722"/>
    </source>
</evidence>
<evidence type="ECO:0000256" key="3">
    <source>
        <dbReference type="ARBA" id="ARBA00016937"/>
    </source>
</evidence>
<dbReference type="InterPro" id="IPR037431">
    <property type="entry name" value="REX4_DEDDh_dom"/>
</dbReference>
<name>A0ABR2WAF0_9FUNG</name>
<proteinExistence type="inferred from homology"/>
<feature type="compositionally biased region" description="Polar residues" evidence="8">
    <location>
        <begin position="358"/>
        <end position="373"/>
    </location>
</feature>
<keyword evidence="4" id="KW-0540">Nuclease</keyword>
<comment type="subcellular location">
    <subcellularLocation>
        <location evidence="1">Nucleus</location>
    </subcellularLocation>
</comment>
<gene>
    <name evidence="10" type="primary">REX4_1</name>
    <name evidence="10" type="ORF">K7432_000954</name>
</gene>
<reference evidence="10 11" key="1">
    <citation type="submission" date="2023-04" db="EMBL/GenBank/DDBJ databases">
        <title>Genome of Basidiobolus ranarum AG-B5.</title>
        <authorList>
            <person name="Stajich J.E."/>
            <person name="Carter-House D."/>
            <person name="Gryganskyi A."/>
        </authorList>
    </citation>
    <scope>NUCLEOTIDE SEQUENCE [LARGE SCALE GENOMIC DNA]</scope>
    <source>
        <strain evidence="10 11">AG-B5</strain>
    </source>
</reference>
<sequence length="394" mass="44796">MATELKLTESRVEKKKSKKERKDKEEKVKDTTHKKKKEKKEKVKVDIDGSDVVAKEKKKKSKRDRDSDSETSERKVKKAKKEKKKETSDIVPQEIVTEVKEETLESEIKLEKTTETIHESKTSTTTEGVEETTVTTTVTNIETAEAKPTPKKKKSMELVQDLTDIPGESSEQRLLRLLDDPTEDEENKNKIGRFLAVDCEMVGVGHKGSRSVLARVSIVNFYGRVLIDKYVKPTEQVTDYRTFVSGIKPNHVRSAPPFAKVQKEVAELINNRVLVGHSIHHDLEALKLEHPPELIRDTSLYHHYRAVVDGHTPGLKRLAKEIFNLEIQGGSHSSVTDAQATMLLFRKWKKTWDRQIKRQNNSLKKTAAKTNQGQGQGKTEEQSNSNSIEPVKTE</sequence>
<dbReference type="EMBL" id="JASJQH010006894">
    <property type="protein sequence ID" value="KAK9728607.1"/>
    <property type="molecule type" value="Genomic_DNA"/>
</dbReference>
<dbReference type="Proteomes" id="UP001479436">
    <property type="component" value="Unassembled WGS sequence"/>
</dbReference>
<evidence type="ECO:0000256" key="1">
    <source>
        <dbReference type="ARBA" id="ARBA00004123"/>
    </source>
</evidence>
<dbReference type="InterPro" id="IPR013520">
    <property type="entry name" value="Ribonucl_H"/>
</dbReference>
<dbReference type="CDD" id="cd06144">
    <property type="entry name" value="REX4_like"/>
    <property type="match status" value="1"/>
</dbReference>
<evidence type="ECO:0000256" key="6">
    <source>
        <dbReference type="ARBA" id="ARBA00022839"/>
    </source>
</evidence>
<evidence type="ECO:0000313" key="11">
    <source>
        <dbReference type="Proteomes" id="UP001479436"/>
    </source>
</evidence>
<evidence type="ECO:0000259" key="9">
    <source>
        <dbReference type="SMART" id="SM00479"/>
    </source>
</evidence>
<dbReference type="Gene3D" id="3.30.420.10">
    <property type="entry name" value="Ribonuclease H-like superfamily/Ribonuclease H"/>
    <property type="match status" value="1"/>
</dbReference>
<evidence type="ECO:0000256" key="7">
    <source>
        <dbReference type="ARBA" id="ARBA00023242"/>
    </source>
</evidence>
<keyword evidence="6 10" id="KW-0269">Exonuclease</keyword>
<comment type="caution">
    <text evidence="10">The sequence shown here is derived from an EMBL/GenBank/DDBJ whole genome shotgun (WGS) entry which is preliminary data.</text>
</comment>
<dbReference type="Pfam" id="PF00929">
    <property type="entry name" value="RNase_T"/>
    <property type="match status" value="1"/>
</dbReference>
<feature type="compositionally biased region" description="Low complexity" evidence="8">
    <location>
        <begin position="122"/>
        <end position="133"/>
    </location>
</feature>
<keyword evidence="7" id="KW-0539">Nucleus</keyword>
<feature type="region of interest" description="Disordered" evidence="8">
    <location>
        <begin position="114"/>
        <end position="133"/>
    </location>
</feature>
<evidence type="ECO:0000313" key="10">
    <source>
        <dbReference type="EMBL" id="KAK9728607.1"/>
    </source>
</evidence>
<evidence type="ECO:0000256" key="2">
    <source>
        <dbReference type="ARBA" id="ARBA00010489"/>
    </source>
</evidence>
<feature type="region of interest" description="Disordered" evidence="8">
    <location>
        <begin position="1"/>
        <end position="96"/>
    </location>
</feature>
<feature type="compositionally biased region" description="Basic and acidic residues" evidence="8">
    <location>
        <begin position="63"/>
        <end position="74"/>
    </location>
</feature>